<dbReference type="PANTHER" id="PTHR43394">
    <property type="entry name" value="ATP-DEPENDENT PERMEASE MDL1, MITOCHONDRIAL"/>
    <property type="match status" value="1"/>
</dbReference>
<dbReference type="GO" id="GO:0016887">
    <property type="term" value="F:ATP hydrolysis activity"/>
    <property type="evidence" value="ECO:0007669"/>
    <property type="project" value="InterPro"/>
</dbReference>
<evidence type="ECO:0000256" key="3">
    <source>
        <dbReference type="ARBA" id="ARBA00022475"/>
    </source>
</evidence>
<dbReference type="CDD" id="cd18550">
    <property type="entry name" value="ABC_6TM_exporter_like"/>
    <property type="match status" value="1"/>
</dbReference>
<gene>
    <name evidence="14" type="ORF">STVIR_8778</name>
</gene>
<evidence type="ECO:0000256" key="7">
    <source>
        <dbReference type="ARBA" id="ARBA00022840"/>
    </source>
</evidence>
<comment type="subcellular location">
    <subcellularLocation>
        <location evidence="1">Cell inner membrane</location>
        <topology evidence="1">Multi-pass membrane protein</topology>
    </subcellularLocation>
</comment>
<dbReference type="PROSITE" id="PS50929">
    <property type="entry name" value="ABC_TM1F"/>
    <property type="match status" value="1"/>
</dbReference>
<comment type="similarity">
    <text evidence="10">Belongs to the ABC transporter superfamily. Siderophore-Fe(3+) uptake transporter (SIUT) (TC 3.A.1.21) family.</text>
</comment>
<evidence type="ECO:0000256" key="2">
    <source>
        <dbReference type="ARBA" id="ARBA00022448"/>
    </source>
</evidence>
<evidence type="ECO:0000256" key="11">
    <source>
        <dbReference type="SAM" id="Phobius"/>
    </source>
</evidence>
<dbReference type="GO" id="GO:0005524">
    <property type="term" value="F:ATP binding"/>
    <property type="evidence" value="ECO:0007669"/>
    <property type="project" value="UniProtKB-KW"/>
</dbReference>
<reference evidence="14 15" key="1">
    <citation type="journal article" date="2013" name="Genome Announc.">
        <title>Draft Genome Sequence of Streptomyces viridochromogenes Strain Tu57, Producer of Avilamycin.</title>
        <authorList>
            <person name="Gruning B.A."/>
            <person name="Erxleben A."/>
            <person name="Hahnlein A."/>
            <person name="Gunther S."/>
        </authorList>
    </citation>
    <scope>NUCLEOTIDE SEQUENCE [LARGE SCALE GENOMIC DNA]</scope>
    <source>
        <strain evidence="14 15">Tue57</strain>
    </source>
</reference>
<dbReference type="Gene3D" id="3.40.50.300">
    <property type="entry name" value="P-loop containing nucleotide triphosphate hydrolases"/>
    <property type="match status" value="1"/>
</dbReference>
<dbReference type="GO" id="GO:0005886">
    <property type="term" value="C:plasma membrane"/>
    <property type="evidence" value="ECO:0007669"/>
    <property type="project" value="UniProtKB-SubCell"/>
</dbReference>
<dbReference type="InterPro" id="IPR036640">
    <property type="entry name" value="ABC1_TM_sf"/>
</dbReference>
<dbReference type="Proteomes" id="UP000011205">
    <property type="component" value="Unassembled WGS sequence"/>
</dbReference>
<dbReference type="InterPro" id="IPR027417">
    <property type="entry name" value="P-loop_NTPase"/>
</dbReference>
<evidence type="ECO:0000259" key="13">
    <source>
        <dbReference type="PROSITE" id="PS50929"/>
    </source>
</evidence>
<dbReference type="Pfam" id="PF00005">
    <property type="entry name" value="ABC_tran"/>
    <property type="match status" value="1"/>
</dbReference>
<feature type="domain" description="ABC transmembrane type-1" evidence="13">
    <location>
        <begin position="34"/>
        <end position="317"/>
    </location>
</feature>
<keyword evidence="8 11" id="KW-1133">Transmembrane helix</keyword>
<keyword evidence="9 11" id="KW-0472">Membrane</keyword>
<feature type="domain" description="ABC transporter" evidence="12">
    <location>
        <begin position="372"/>
        <end position="609"/>
    </location>
</feature>
<evidence type="ECO:0000256" key="5">
    <source>
        <dbReference type="ARBA" id="ARBA00022692"/>
    </source>
</evidence>
<name>L8P2D0_STRVR</name>
<feature type="transmembrane region" description="Helical" evidence="11">
    <location>
        <begin position="68"/>
        <end position="93"/>
    </location>
</feature>
<dbReference type="SUPFAM" id="SSF90123">
    <property type="entry name" value="ABC transporter transmembrane region"/>
    <property type="match status" value="1"/>
</dbReference>
<dbReference type="InterPro" id="IPR003593">
    <property type="entry name" value="AAA+_ATPase"/>
</dbReference>
<evidence type="ECO:0000256" key="8">
    <source>
        <dbReference type="ARBA" id="ARBA00022989"/>
    </source>
</evidence>
<protein>
    <submittedName>
        <fullName evidence="14">Putative ABC transporter</fullName>
    </submittedName>
</protein>
<proteinExistence type="inferred from homology"/>
<keyword evidence="3" id="KW-1003">Cell membrane</keyword>
<dbReference type="PROSITE" id="PS00211">
    <property type="entry name" value="ABC_TRANSPORTER_1"/>
    <property type="match status" value="1"/>
</dbReference>
<dbReference type="EMBL" id="AMLP01000286">
    <property type="protein sequence ID" value="ELS50298.1"/>
    <property type="molecule type" value="Genomic_DNA"/>
</dbReference>
<dbReference type="InterPro" id="IPR011527">
    <property type="entry name" value="ABC1_TM_dom"/>
</dbReference>
<feature type="transmembrane region" description="Helical" evidence="11">
    <location>
        <begin position="280"/>
        <end position="303"/>
    </location>
</feature>
<keyword evidence="5 11" id="KW-0812">Transmembrane</keyword>
<evidence type="ECO:0000256" key="6">
    <source>
        <dbReference type="ARBA" id="ARBA00022741"/>
    </source>
</evidence>
<feature type="transmembrane region" description="Helical" evidence="11">
    <location>
        <begin position="154"/>
        <end position="187"/>
    </location>
</feature>
<organism evidence="14 15">
    <name type="scientific">Streptomyces viridochromogenes Tue57</name>
    <dbReference type="NCBI Taxonomy" id="1160705"/>
    <lineage>
        <taxon>Bacteria</taxon>
        <taxon>Bacillati</taxon>
        <taxon>Actinomycetota</taxon>
        <taxon>Actinomycetes</taxon>
        <taxon>Kitasatosporales</taxon>
        <taxon>Streptomycetaceae</taxon>
        <taxon>Streptomyces</taxon>
    </lineage>
</organism>
<dbReference type="PANTHER" id="PTHR43394:SF1">
    <property type="entry name" value="ATP-BINDING CASSETTE SUB-FAMILY B MEMBER 10, MITOCHONDRIAL"/>
    <property type="match status" value="1"/>
</dbReference>
<feature type="transmembrane region" description="Helical" evidence="11">
    <location>
        <begin position="32"/>
        <end position="56"/>
    </location>
</feature>
<evidence type="ECO:0000313" key="14">
    <source>
        <dbReference type="EMBL" id="ELS50298.1"/>
    </source>
</evidence>
<keyword evidence="4" id="KW-0997">Cell inner membrane</keyword>
<dbReference type="Pfam" id="PF00664">
    <property type="entry name" value="ABC_membrane"/>
    <property type="match status" value="1"/>
</dbReference>
<dbReference type="InterPro" id="IPR039421">
    <property type="entry name" value="Type_1_exporter"/>
</dbReference>
<evidence type="ECO:0000259" key="12">
    <source>
        <dbReference type="PROSITE" id="PS50893"/>
    </source>
</evidence>
<evidence type="ECO:0000313" key="15">
    <source>
        <dbReference type="Proteomes" id="UP000011205"/>
    </source>
</evidence>
<dbReference type="Gene3D" id="1.20.1560.10">
    <property type="entry name" value="ABC transporter type 1, transmembrane domain"/>
    <property type="match status" value="1"/>
</dbReference>
<evidence type="ECO:0000256" key="9">
    <source>
        <dbReference type="ARBA" id="ARBA00023136"/>
    </source>
</evidence>
<dbReference type="GO" id="GO:0015421">
    <property type="term" value="F:ABC-type oligopeptide transporter activity"/>
    <property type="evidence" value="ECO:0007669"/>
    <property type="project" value="TreeGrafter"/>
</dbReference>
<dbReference type="AlphaFoldDB" id="L8P2D0"/>
<dbReference type="FunFam" id="3.40.50.300:FF:000221">
    <property type="entry name" value="Multidrug ABC transporter ATP-binding protein"/>
    <property type="match status" value="1"/>
</dbReference>
<keyword evidence="7" id="KW-0067">ATP-binding</keyword>
<dbReference type="SMART" id="SM00382">
    <property type="entry name" value="AAA"/>
    <property type="match status" value="1"/>
</dbReference>
<dbReference type="PATRIC" id="fig|1160705.3.peg.8674"/>
<keyword evidence="6" id="KW-0547">Nucleotide-binding</keyword>
<feature type="transmembrane region" description="Helical" evidence="11">
    <location>
        <begin position="253"/>
        <end position="274"/>
    </location>
</feature>
<dbReference type="PROSITE" id="PS50893">
    <property type="entry name" value="ABC_TRANSPORTER_2"/>
    <property type="match status" value="1"/>
</dbReference>
<sequence length="632" mass="68933">MRFNDESITRQQIKPGTVRRIVPYALRHRGALTAMLLATAADALITASSPILLKIIIDEGIVHKRLSLVVGLSLALVGLAILNAGAIYCQALFSGRIGHGLVYTLRTQVFRHVQKQPVAFFTRTQTGSLVSRLNTDIIGAQQVVSSVLSQSVSIVLTMALVVSAMFYLSWQISVVALLMIPIFFLPAKIFGKRVQRLVRAAMEQDAQMGSIMNERFNVAGAMLSKLYGRPEQEADSFDAKAAKVRDLRVTQDVYGRMFFIATTLLTACTTALVYGLGGSLVINGVLQIGTLVALTTLLFRLYGPINQLTSIQRNVISAVVSFDRVFEVMDLKPLLDEHPDARPLPKPAETAPDIEFDGVSFRYPTASQVSLKSLESLERRAPEKVDDSWILEDVNFRALAGQLTALVGPSGAGKSTITHLVPRLYDALEGSVRIGGHDVRELTFASLREQIGVVTQDAHLFHDTIRTNLLYATPDASDGELEEACRSARIWDVIDALPDGLDTVVGDRGYRLSGGEKQRVALARVLLKSPPIVVLDEATAHLDSESEAAIQQALANALHGRTSLVIAHRLSTIRHADQILVIDSGRVRERGTHDSLLAADGLYAQLYHTQFSRQAPANGAGRRLEVPMPDPS</sequence>
<evidence type="ECO:0000256" key="4">
    <source>
        <dbReference type="ARBA" id="ARBA00022519"/>
    </source>
</evidence>
<comment type="caution">
    <text evidence="14">The sequence shown here is derived from an EMBL/GenBank/DDBJ whole genome shotgun (WGS) entry which is preliminary data.</text>
</comment>
<dbReference type="SUPFAM" id="SSF52540">
    <property type="entry name" value="P-loop containing nucleoside triphosphate hydrolases"/>
    <property type="match status" value="1"/>
</dbReference>
<evidence type="ECO:0000256" key="10">
    <source>
        <dbReference type="ARBA" id="ARBA00023455"/>
    </source>
</evidence>
<dbReference type="InterPro" id="IPR017871">
    <property type="entry name" value="ABC_transporter-like_CS"/>
</dbReference>
<evidence type="ECO:0000256" key="1">
    <source>
        <dbReference type="ARBA" id="ARBA00004429"/>
    </source>
</evidence>
<keyword evidence="2" id="KW-0813">Transport</keyword>
<dbReference type="InterPro" id="IPR003439">
    <property type="entry name" value="ABC_transporter-like_ATP-bd"/>
</dbReference>
<accession>L8P2D0</accession>